<dbReference type="Proteomes" id="UP000823824">
    <property type="component" value="Unassembled WGS sequence"/>
</dbReference>
<protein>
    <submittedName>
        <fullName evidence="2">DUF3796 domain-containing protein</fullName>
    </submittedName>
</protein>
<evidence type="ECO:0000313" key="2">
    <source>
        <dbReference type="EMBL" id="HJB12749.1"/>
    </source>
</evidence>
<evidence type="ECO:0000313" key="3">
    <source>
        <dbReference type="Proteomes" id="UP000823824"/>
    </source>
</evidence>
<feature type="transmembrane region" description="Helical" evidence="1">
    <location>
        <begin position="86"/>
        <end position="111"/>
    </location>
</feature>
<reference evidence="2" key="2">
    <citation type="submission" date="2021-04" db="EMBL/GenBank/DDBJ databases">
        <authorList>
            <person name="Gilroy R."/>
        </authorList>
    </citation>
    <scope>NUCLEOTIDE SEQUENCE</scope>
    <source>
        <strain evidence="2">ChiBcec18-1249</strain>
    </source>
</reference>
<accession>A0A9D2LHK1</accession>
<feature type="transmembrane region" description="Helical" evidence="1">
    <location>
        <begin position="12"/>
        <end position="36"/>
    </location>
</feature>
<dbReference type="EMBL" id="DWZJ01000025">
    <property type="protein sequence ID" value="HJB12749.1"/>
    <property type="molecule type" value="Genomic_DNA"/>
</dbReference>
<reference evidence="2" key="1">
    <citation type="journal article" date="2021" name="PeerJ">
        <title>Extensive microbial diversity within the chicken gut microbiome revealed by metagenomics and culture.</title>
        <authorList>
            <person name="Gilroy R."/>
            <person name="Ravi A."/>
            <person name="Getino M."/>
            <person name="Pursley I."/>
            <person name="Horton D.L."/>
            <person name="Alikhan N.F."/>
            <person name="Baker D."/>
            <person name="Gharbi K."/>
            <person name="Hall N."/>
            <person name="Watson M."/>
            <person name="Adriaenssens E.M."/>
            <person name="Foster-Nyarko E."/>
            <person name="Jarju S."/>
            <person name="Secka A."/>
            <person name="Antonio M."/>
            <person name="Oren A."/>
            <person name="Chaudhuri R.R."/>
            <person name="La Ragione R."/>
            <person name="Hildebrand F."/>
            <person name="Pallen M.J."/>
        </authorList>
    </citation>
    <scope>NUCLEOTIDE SEQUENCE</scope>
    <source>
        <strain evidence="2">ChiBcec18-1249</strain>
    </source>
</reference>
<evidence type="ECO:0000256" key="1">
    <source>
        <dbReference type="SAM" id="Phobius"/>
    </source>
</evidence>
<feature type="transmembrane region" description="Helical" evidence="1">
    <location>
        <begin position="56"/>
        <end position="79"/>
    </location>
</feature>
<comment type="caution">
    <text evidence="2">The sequence shown here is derived from an EMBL/GenBank/DDBJ whole genome shotgun (WGS) entry which is preliminary data.</text>
</comment>
<keyword evidence="1" id="KW-1133">Transmembrane helix</keyword>
<sequence length="119" mass="12905">MKKQTLYGMLGFLSLLGFVGVFTEARGFLGFFAFAVDFQYFFLKSDEMLEEQLARAASRAFVAGMLVMAAAVLGTLMLGGFDPSRALLTGCAAGWAASVAVYALTSAWYGFRENWGLEP</sequence>
<dbReference type="AlphaFoldDB" id="A0A9D2LHK1"/>
<organism evidence="2 3">
    <name type="scientific">Candidatus Oscillibacter excrementigallinarum</name>
    <dbReference type="NCBI Taxonomy" id="2838716"/>
    <lineage>
        <taxon>Bacteria</taxon>
        <taxon>Bacillati</taxon>
        <taxon>Bacillota</taxon>
        <taxon>Clostridia</taxon>
        <taxon>Eubacteriales</taxon>
        <taxon>Oscillospiraceae</taxon>
        <taxon>Oscillibacter</taxon>
    </lineage>
</organism>
<gene>
    <name evidence="2" type="ORF">H9787_03430</name>
</gene>
<proteinExistence type="predicted"/>
<keyword evidence="1" id="KW-0472">Membrane</keyword>
<keyword evidence="1" id="KW-0812">Transmembrane</keyword>
<name>A0A9D2LHK1_9FIRM</name>